<accession>A0A1Y1UUX6</accession>
<reference evidence="2 3" key="1">
    <citation type="submission" date="2016-08" db="EMBL/GenBank/DDBJ databases">
        <title>Genomes of anaerobic fungi encode conserved fungal cellulosomes for biomass hydrolysis.</title>
        <authorList>
            <consortium name="DOE Joint Genome Institute"/>
            <person name="Haitjema C.H."/>
            <person name="Gilmore S.P."/>
            <person name="Henske J.K."/>
            <person name="Solomon K.V."/>
            <person name="De Groot R."/>
            <person name="Kuo A."/>
            <person name="Mondo S.J."/>
            <person name="Salamov A.A."/>
            <person name="Labutti K."/>
            <person name="Zhao Z."/>
            <person name="Chiniquy J."/>
            <person name="Barry K."/>
            <person name="Brewer H.M."/>
            <person name="Purvine S.O."/>
            <person name="Wright A.T."/>
            <person name="Boxma B."/>
            <person name="Van Alen T."/>
            <person name="Hackstein J.H."/>
            <person name="Baker S.E."/>
            <person name="Grigoriev I.V."/>
            <person name="O'Malley M.A."/>
        </authorList>
    </citation>
    <scope>NUCLEOTIDE SEQUENCE [LARGE SCALE GENOMIC DNA]</scope>
    <source>
        <strain evidence="3">finn</strain>
    </source>
</reference>
<reference evidence="2 3" key="2">
    <citation type="submission" date="2016-08" db="EMBL/GenBank/DDBJ databases">
        <title>Pervasive Adenine N6-methylation of Active Genes in Fungi.</title>
        <authorList>
            <consortium name="DOE Joint Genome Institute"/>
            <person name="Mondo S.J."/>
            <person name="Dannebaum R.O."/>
            <person name="Kuo R.C."/>
            <person name="Labutti K."/>
            <person name="Haridas S."/>
            <person name="Kuo A."/>
            <person name="Salamov A."/>
            <person name="Ahrendt S.R."/>
            <person name="Lipzen A."/>
            <person name="Sullivan W."/>
            <person name="Andreopoulos W.B."/>
            <person name="Clum A."/>
            <person name="Lindquist E."/>
            <person name="Daum C."/>
            <person name="Ramamoorthy G.K."/>
            <person name="Gryganskyi A."/>
            <person name="Culley D."/>
            <person name="Magnuson J.K."/>
            <person name="James T.Y."/>
            <person name="O'Malley M.A."/>
            <person name="Stajich J.E."/>
            <person name="Spatafora J.W."/>
            <person name="Visel A."/>
            <person name="Grigoriev I.V."/>
        </authorList>
    </citation>
    <scope>NUCLEOTIDE SEQUENCE [LARGE SCALE GENOMIC DNA]</scope>
    <source>
        <strain evidence="3">finn</strain>
    </source>
</reference>
<proteinExistence type="predicted"/>
<evidence type="ECO:0000313" key="3">
    <source>
        <dbReference type="Proteomes" id="UP000193719"/>
    </source>
</evidence>
<evidence type="ECO:0000256" key="1">
    <source>
        <dbReference type="SAM" id="Coils"/>
    </source>
</evidence>
<dbReference type="Proteomes" id="UP000193719">
    <property type="component" value="Unassembled WGS sequence"/>
</dbReference>
<feature type="non-terminal residue" evidence="2">
    <location>
        <position position="1"/>
    </location>
</feature>
<name>A0A1Y1UUX6_9FUNG</name>
<keyword evidence="3" id="KW-1185">Reference proteome</keyword>
<dbReference type="EMBL" id="MCFH01000078">
    <property type="protein sequence ID" value="ORX41813.1"/>
    <property type="molecule type" value="Genomic_DNA"/>
</dbReference>
<evidence type="ECO:0000313" key="2">
    <source>
        <dbReference type="EMBL" id="ORX41813.1"/>
    </source>
</evidence>
<sequence length="70" mass="8230">DKNEVISDLKTDYNRVCSENKELISKNKANEDLIKTLKAENEKLKSDNEYLKKDNGELKQKSMLFFFNKT</sequence>
<comment type="caution">
    <text evidence="2">The sequence shown here is derived from an EMBL/GenBank/DDBJ whole genome shotgun (WGS) entry which is preliminary data.</text>
</comment>
<protein>
    <submittedName>
        <fullName evidence="2">Uncharacterized protein</fullName>
    </submittedName>
</protein>
<dbReference type="AlphaFoldDB" id="A0A1Y1UUX6"/>
<feature type="coiled-coil region" evidence="1">
    <location>
        <begin position="20"/>
        <end position="61"/>
    </location>
</feature>
<gene>
    <name evidence="2" type="ORF">BCR36DRAFT_309957</name>
</gene>
<keyword evidence="1" id="KW-0175">Coiled coil</keyword>
<organism evidence="2 3">
    <name type="scientific">Piromyces finnis</name>
    <dbReference type="NCBI Taxonomy" id="1754191"/>
    <lineage>
        <taxon>Eukaryota</taxon>
        <taxon>Fungi</taxon>
        <taxon>Fungi incertae sedis</taxon>
        <taxon>Chytridiomycota</taxon>
        <taxon>Chytridiomycota incertae sedis</taxon>
        <taxon>Neocallimastigomycetes</taxon>
        <taxon>Neocallimastigales</taxon>
        <taxon>Neocallimastigaceae</taxon>
        <taxon>Piromyces</taxon>
    </lineage>
</organism>